<evidence type="ECO:0000256" key="1">
    <source>
        <dbReference type="SAM" id="MobiDB-lite"/>
    </source>
</evidence>
<name>A0A915L154_ROMCU</name>
<accession>A0A915L154</accession>
<reference evidence="3" key="1">
    <citation type="submission" date="2022-11" db="UniProtKB">
        <authorList>
            <consortium name="WormBaseParasite"/>
        </authorList>
    </citation>
    <scope>IDENTIFICATION</scope>
</reference>
<dbReference type="WBParaSite" id="nRc.2.0.1.t44798-RA">
    <property type="protein sequence ID" value="nRc.2.0.1.t44798-RA"/>
    <property type="gene ID" value="nRc.2.0.1.g44798"/>
</dbReference>
<organism evidence="2 3">
    <name type="scientific">Romanomermis culicivorax</name>
    <name type="common">Nematode worm</name>
    <dbReference type="NCBI Taxonomy" id="13658"/>
    <lineage>
        <taxon>Eukaryota</taxon>
        <taxon>Metazoa</taxon>
        <taxon>Ecdysozoa</taxon>
        <taxon>Nematoda</taxon>
        <taxon>Enoplea</taxon>
        <taxon>Dorylaimia</taxon>
        <taxon>Mermithida</taxon>
        <taxon>Mermithoidea</taxon>
        <taxon>Mermithidae</taxon>
        <taxon>Romanomermis</taxon>
    </lineage>
</organism>
<feature type="region of interest" description="Disordered" evidence="1">
    <location>
        <begin position="39"/>
        <end position="71"/>
    </location>
</feature>
<evidence type="ECO:0000313" key="2">
    <source>
        <dbReference type="Proteomes" id="UP000887565"/>
    </source>
</evidence>
<protein>
    <submittedName>
        <fullName evidence="3">Uncharacterized protein</fullName>
    </submittedName>
</protein>
<sequence>MQGFLSATIGDVMYRMNKQSAESPIQKSQHYVASLTRNYIDTSESDKPERKSVNQQKQNYVPPQCPIDFRL</sequence>
<proteinExistence type="predicted"/>
<dbReference type="AlphaFoldDB" id="A0A915L154"/>
<evidence type="ECO:0000313" key="3">
    <source>
        <dbReference type="WBParaSite" id="nRc.2.0.1.t44798-RA"/>
    </source>
</evidence>
<keyword evidence="2" id="KW-1185">Reference proteome</keyword>
<dbReference type="Proteomes" id="UP000887565">
    <property type="component" value="Unplaced"/>
</dbReference>